<comment type="caution">
    <text evidence="2">The sequence shown here is derived from an EMBL/GenBank/DDBJ whole genome shotgun (WGS) entry which is preliminary data.</text>
</comment>
<evidence type="ECO:0000313" key="3">
    <source>
        <dbReference type="Proteomes" id="UP000279089"/>
    </source>
</evidence>
<feature type="transmembrane region" description="Helical" evidence="1">
    <location>
        <begin position="136"/>
        <end position="155"/>
    </location>
</feature>
<dbReference type="AlphaFoldDB" id="A0A3N4MHF3"/>
<keyword evidence="3" id="KW-1185">Reference proteome</keyword>
<keyword evidence="1" id="KW-0812">Transmembrane</keyword>
<dbReference type="EMBL" id="RMBX01000011">
    <property type="protein sequence ID" value="RPD39520.1"/>
    <property type="molecule type" value="Genomic_DNA"/>
</dbReference>
<organism evidence="2 3">
    <name type="scientific">Chitinophaga barathri</name>
    <dbReference type="NCBI Taxonomy" id="1647451"/>
    <lineage>
        <taxon>Bacteria</taxon>
        <taxon>Pseudomonadati</taxon>
        <taxon>Bacteroidota</taxon>
        <taxon>Chitinophagia</taxon>
        <taxon>Chitinophagales</taxon>
        <taxon>Chitinophagaceae</taxon>
        <taxon>Chitinophaga</taxon>
    </lineage>
</organism>
<gene>
    <name evidence="2" type="ORF">EG028_20615</name>
</gene>
<dbReference type="Proteomes" id="UP000279089">
    <property type="component" value="Unassembled WGS sequence"/>
</dbReference>
<keyword evidence="1" id="KW-1133">Transmembrane helix</keyword>
<feature type="transmembrane region" description="Helical" evidence="1">
    <location>
        <begin position="60"/>
        <end position="78"/>
    </location>
</feature>
<feature type="transmembrane region" description="Helical" evidence="1">
    <location>
        <begin position="85"/>
        <end position="103"/>
    </location>
</feature>
<protein>
    <submittedName>
        <fullName evidence="2">DUF1772 domain-containing protein</fullName>
    </submittedName>
</protein>
<proteinExistence type="predicted"/>
<evidence type="ECO:0000256" key="1">
    <source>
        <dbReference type="SAM" id="Phobius"/>
    </source>
</evidence>
<reference evidence="3" key="1">
    <citation type="submission" date="2018-11" db="EMBL/GenBank/DDBJ databases">
        <title>Chitinophaga lutea sp.nov., isolate from arsenic contaminated soil.</title>
        <authorList>
            <person name="Zong Y."/>
        </authorList>
    </citation>
    <scope>NUCLEOTIDE SEQUENCE [LARGE SCALE GENOMIC DNA]</scope>
    <source>
        <strain evidence="3">YLT18</strain>
    </source>
</reference>
<dbReference type="InterPro" id="IPR013901">
    <property type="entry name" value="Anthrone_oxy"/>
</dbReference>
<dbReference type="OrthoDB" id="893861at2"/>
<name>A0A3N4MHF3_9BACT</name>
<dbReference type="RefSeq" id="WP_120518166.1">
    <property type="nucleotide sequence ID" value="NZ_QXZY01000011.1"/>
</dbReference>
<sequence>MNEKWIGLSLGLTTLLSGFSGGIGFFTAMGGNPALASLSDRGFAEYWQHIDSFMGARMPVFGPILLLSVLVSTILLFSEWRTASFWLMLSAFLAVMGDVVFTLNVNHPLNQLIQGWDLNNLPANVEEIKMKVVKAFNVRMLLMMGAFVLVVFAVWTRKKI</sequence>
<dbReference type="Pfam" id="PF08592">
    <property type="entry name" value="Anthrone_oxy"/>
    <property type="match status" value="1"/>
</dbReference>
<keyword evidence="1" id="KW-0472">Membrane</keyword>
<evidence type="ECO:0000313" key="2">
    <source>
        <dbReference type="EMBL" id="RPD39520.1"/>
    </source>
</evidence>
<accession>A0A3N4MHF3</accession>